<keyword evidence="2" id="KW-1185">Reference proteome</keyword>
<protein>
    <submittedName>
        <fullName evidence="1">Uncharacterized protein</fullName>
    </submittedName>
</protein>
<name>A0A0L0FGI1_9EUKA</name>
<accession>A0A0L0FGI1</accession>
<dbReference type="RefSeq" id="XP_014149791.1">
    <property type="nucleotide sequence ID" value="XM_014294316.1"/>
</dbReference>
<organism evidence="1 2">
    <name type="scientific">Sphaeroforma arctica JP610</name>
    <dbReference type="NCBI Taxonomy" id="667725"/>
    <lineage>
        <taxon>Eukaryota</taxon>
        <taxon>Ichthyosporea</taxon>
        <taxon>Ichthyophonida</taxon>
        <taxon>Sphaeroforma</taxon>
    </lineage>
</organism>
<sequence>MGCIFVGGFMRRSFDPVSYDTVISRLGDAFDHTVVPFIRRGQNRVVRREIFILNDVSPGQGKRPEGEWLTRVKKKSVNKHIESVMCPFDLPIKLRGVRECRMVGHVA</sequence>
<evidence type="ECO:0000313" key="2">
    <source>
        <dbReference type="Proteomes" id="UP000054560"/>
    </source>
</evidence>
<dbReference type="Proteomes" id="UP000054560">
    <property type="component" value="Unassembled WGS sequence"/>
</dbReference>
<dbReference type="EMBL" id="KQ243369">
    <property type="protein sequence ID" value="KNC75889.1"/>
    <property type="molecule type" value="Genomic_DNA"/>
</dbReference>
<proteinExistence type="predicted"/>
<dbReference type="AlphaFoldDB" id="A0A0L0FGI1"/>
<evidence type="ECO:0000313" key="1">
    <source>
        <dbReference type="EMBL" id="KNC75889.1"/>
    </source>
</evidence>
<gene>
    <name evidence="1" type="ORF">SARC_11593</name>
</gene>
<reference evidence="1 2" key="1">
    <citation type="submission" date="2011-02" db="EMBL/GenBank/DDBJ databases">
        <title>The Genome Sequence of Sphaeroforma arctica JP610.</title>
        <authorList>
            <consortium name="The Broad Institute Genome Sequencing Platform"/>
            <person name="Russ C."/>
            <person name="Cuomo C."/>
            <person name="Young S.K."/>
            <person name="Zeng Q."/>
            <person name="Gargeya S."/>
            <person name="Alvarado L."/>
            <person name="Berlin A."/>
            <person name="Chapman S.B."/>
            <person name="Chen Z."/>
            <person name="Freedman E."/>
            <person name="Gellesch M."/>
            <person name="Goldberg J."/>
            <person name="Griggs A."/>
            <person name="Gujja S."/>
            <person name="Heilman E."/>
            <person name="Heiman D."/>
            <person name="Howarth C."/>
            <person name="Mehta T."/>
            <person name="Neiman D."/>
            <person name="Pearson M."/>
            <person name="Roberts A."/>
            <person name="Saif S."/>
            <person name="Shea T."/>
            <person name="Shenoy N."/>
            <person name="Sisk P."/>
            <person name="Stolte C."/>
            <person name="Sykes S."/>
            <person name="White J."/>
            <person name="Yandava C."/>
            <person name="Burger G."/>
            <person name="Gray M.W."/>
            <person name="Holland P.W.H."/>
            <person name="King N."/>
            <person name="Lang F.B.F."/>
            <person name="Roger A.J."/>
            <person name="Ruiz-Trillo I."/>
            <person name="Haas B."/>
            <person name="Nusbaum C."/>
            <person name="Birren B."/>
        </authorList>
    </citation>
    <scope>NUCLEOTIDE SEQUENCE [LARGE SCALE GENOMIC DNA]</scope>
    <source>
        <strain evidence="1 2">JP610</strain>
    </source>
</reference>
<dbReference type="GeneID" id="25912097"/>